<dbReference type="AlphaFoldDB" id="A0AAD1RCB3"/>
<proteinExistence type="predicted"/>
<dbReference type="Proteomes" id="UP001295444">
    <property type="component" value="Chromosome 02"/>
</dbReference>
<dbReference type="EMBL" id="OW240913">
    <property type="protein sequence ID" value="CAH2247603.1"/>
    <property type="molecule type" value="Genomic_DNA"/>
</dbReference>
<accession>A0AAD1RCB3</accession>
<protein>
    <submittedName>
        <fullName evidence="1">Uncharacterized protein</fullName>
    </submittedName>
</protein>
<sequence length="135" mass="15396">MWVPPAHRPLPPPTSPAITNTLALWDKLNLKYDLSFFLSPVTPIYRHDIKTFSHLRPTGLLQTDNTYITKERFSCTLIYQTQETYARQTTSNTCNSEIWLTPTIIKQAGTALPTAFERQSFDVPMQSGQVSAIFF</sequence>
<gene>
    <name evidence="1" type="ORF">PECUL_23A025276</name>
</gene>
<keyword evidence="2" id="KW-1185">Reference proteome</keyword>
<reference evidence="1" key="1">
    <citation type="submission" date="2022-03" db="EMBL/GenBank/DDBJ databases">
        <authorList>
            <person name="Alioto T."/>
            <person name="Alioto T."/>
            <person name="Gomez Garrido J."/>
        </authorList>
    </citation>
    <scope>NUCLEOTIDE SEQUENCE</scope>
</reference>
<evidence type="ECO:0000313" key="2">
    <source>
        <dbReference type="Proteomes" id="UP001295444"/>
    </source>
</evidence>
<evidence type="ECO:0000313" key="1">
    <source>
        <dbReference type="EMBL" id="CAH2247603.1"/>
    </source>
</evidence>
<organism evidence="1 2">
    <name type="scientific">Pelobates cultripes</name>
    <name type="common">Western spadefoot toad</name>
    <dbReference type="NCBI Taxonomy" id="61616"/>
    <lineage>
        <taxon>Eukaryota</taxon>
        <taxon>Metazoa</taxon>
        <taxon>Chordata</taxon>
        <taxon>Craniata</taxon>
        <taxon>Vertebrata</taxon>
        <taxon>Euteleostomi</taxon>
        <taxon>Amphibia</taxon>
        <taxon>Batrachia</taxon>
        <taxon>Anura</taxon>
        <taxon>Pelobatoidea</taxon>
        <taxon>Pelobatidae</taxon>
        <taxon>Pelobates</taxon>
    </lineage>
</organism>
<name>A0AAD1RCB3_PELCU</name>